<dbReference type="AlphaFoldDB" id="A0AAV3Z4P9"/>
<dbReference type="SUPFAM" id="SSF81383">
    <property type="entry name" value="F-box domain"/>
    <property type="match status" value="1"/>
</dbReference>
<reference evidence="2 3" key="1">
    <citation type="journal article" date="2021" name="Elife">
        <title>Chloroplast acquisition without the gene transfer in kleptoplastic sea slugs, Plakobranchus ocellatus.</title>
        <authorList>
            <person name="Maeda T."/>
            <person name="Takahashi S."/>
            <person name="Yoshida T."/>
            <person name="Shimamura S."/>
            <person name="Takaki Y."/>
            <person name="Nagai Y."/>
            <person name="Toyoda A."/>
            <person name="Suzuki Y."/>
            <person name="Arimoto A."/>
            <person name="Ishii H."/>
            <person name="Satoh N."/>
            <person name="Nishiyama T."/>
            <person name="Hasebe M."/>
            <person name="Maruyama T."/>
            <person name="Minagawa J."/>
            <person name="Obokata J."/>
            <person name="Shigenobu S."/>
        </authorList>
    </citation>
    <scope>NUCLEOTIDE SEQUENCE [LARGE SCALE GENOMIC DNA]</scope>
</reference>
<evidence type="ECO:0000259" key="1">
    <source>
        <dbReference type="SMART" id="SM00992"/>
    </source>
</evidence>
<proteinExistence type="predicted"/>
<dbReference type="PANTHER" id="PTHR31350:SF21">
    <property type="entry name" value="F-BOX ONLY PROTEIN 21"/>
    <property type="match status" value="1"/>
</dbReference>
<keyword evidence="3" id="KW-1185">Reference proteome</keyword>
<dbReference type="Gene3D" id="1.20.1280.50">
    <property type="match status" value="1"/>
</dbReference>
<dbReference type="Pfam" id="PF08755">
    <property type="entry name" value="YccV-like"/>
    <property type="match status" value="1"/>
</dbReference>
<dbReference type="SUPFAM" id="SSF141255">
    <property type="entry name" value="YccV-like"/>
    <property type="match status" value="1"/>
</dbReference>
<dbReference type="PANTHER" id="PTHR31350">
    <property type="entry name" value="SI:DKEY-261L7.2"/>
    <property type="match status" value="1"/>
</dbReference>
<dbReference type="InterPro" id="IPR001810">
    <property type="entry name" value="F-box_dom"/>
</dbReference>
<dbReference type="Pfam" id="PF13369">
    <property type="entry name" value="Transglut_core2"/>
    <property type="match status" value="1"/>
</dbReference>
<accession>A0AAV3Z4P9</accession>
<dbReference type="InterPro" id="IPR011722">
    <property type="entry name" value="Hemimethylated_DNA-bd_dom"/>
</dbReference>
<name>A0AAV3Z4P9_9GAST</name>
<dbReference type="NCBIfam" id="TIGR02097">
    <property type="entry name" value="yccV"/>
    <property type="match status" value="1"/>
</dbReference>
<dbReference type="InterPro" id="IPR032698">
    <property type="entry name" value="SirB1_N"/>
</dbReference>
<dbReference type="SMART" id="SM00992">
    <property type="entry name" value="YccV-like"/>
    <property type="match status" value="1"/>
</dbReference>
<sequence length="657" mass="75180">MQEESEMAFCDSGFQYLPPELLEKIFSDPALLARDLFNLSVTCSACTEIINFNSLWRIKFKQRWPKLVHSIIKILSQHQKLEDLQWKSIYKHRLLVKLEVLSKLVDIGRANYMEEDRYQLAMNESAVYTFANAESEELAERAGSDSRIAHLFVVNELREVVKHGPQWQNLTRKFYADKCLHCLSHDDLRPQIEAVLTSNSNETDLEEGATLIAQWMQPQEDFALGDIKTQLDTLAEEVKAQLRLSCPTHPLFAIDGTTAPLSPSDSESLWGPAHCKDIIVAIEQVVKHCFNQNFGQYAHPRKSYINCVLEDRQAIPITLCLIIMGLASRLGVVLEPVSFPETFVLRWLEYPFKSGLSKYTFIDPFNGRYSVSSTDLPSRFSELGPDNQIHPHVMAAMACCSKQEVLSRMLRNLMNTWRQTMTHHEQRQTMLRFVVELECMVEPTNYHHAILMVQLLLQLEVNIQSAMAIIQEVVAVHPALTTALSDIPLRCESMLGDLRSKVGRPRASKVKRRKDYPQVKHAVGLIMQHRKYSYRCVISGWDSTCQAPERWIRQMGVDRLPNGRHQPFYHVWAADGSDRYAAQENLEIAPTPGPVSVSKVGRLFESYNGLFYVPNTYLAGDYPDDSEACTEQMESFIKDKPDTALSQWTWTQEKPSH</sequence>
<dbReference type="Pfam" id="PF12937">
    <property type="entry name" value="F-box-like"/>
    <property type="match status" value="1"/>
</dbReference>
<organism evidence="2 3">
    <name type="scientific">Plakobranchus ocellatus</name>
    <dbReference type="NCBI Taxonomy" id="259542"/>
    <lineage>
        <taxon>Eukaryota</taxon>
        <taxon>Metazoa</taxon>
        <taxon>Spiralia</taxon>
        <taxon>Lophotrochozoa</taxon>
        <taxon>Mollusca</taxon>
        <taxon>Gastropoda</taxon>
        <taxon>Heterobranchia</taxon>
        <taxon>Euthyneura</taxon>
        <taxon>Panpulmonata</taxon>
        <taxon>Sacoglossa</taxon>
        <taxon>Placobranchoidea</taxon>
        <taxon>Plakobranchidae</taxon>
        <taxon>Plakobranchus</taxon>
    </lineage>
</organism>
<evidence type="ECO:0000313" key="3">
    <source>
        <dbReference type="Proteomes" id="UP000735302"/>
    </source>
</evidence>
<dbReference type="Gene3D" id="2.30.30.390">
    <property type="entry name" value="Hemimethylated DNA-binding domain"/>
    <property type="match status" value="1"/>
</dbReference>
<feature type="domain" description="Hemimethylated DNA-binding" evidence="1">
    <location>
        <begin position="518"/>
        <end position="615"/>
    </location>
</feature>
<dbReference type="Proteomes" id="UP000735302">
    <property type="component" value="Unassembled WGS sequence"/>
</dbReference>
<protein>
    <submittedName>
        <fullName evidence="2">F-box protein 21</fullName>
    </submittedName>
</protein>
<gene>
    <name evidence="2" type="ORF">PoB_001677400</name>
</gene>
<dbReference type="InterPro" id="IPR036623">
    <property type="entry name" value="Hemimethylated_DNA-bd_sf"/>
</dbReference>
<dbReference type="EMBL" id="BLXT01002015">
    <property type="protein sequence ID" value="GFN90268.1"/>
    <property type="molecule type" value="Genomic_DNA"/>
</dbReference>
<evidence type="ECO:0000313" key="2">
    <source>
        <dbReference type="EMBL" id="GFN90268.1"/>
    </source>
</evidence>
<comment type="caution">
    <text evidence="2">The sequence shown here is derived from an EMBL/GenBank/DDBJ whole genome shotgun (WGS) entry which is preliminary data.</text>
</comment>
<dbReference type="InterPro" id="IPR036047">
    <property type="entry name" value="F-box-like_dom_sf"/>
</dbReference>
<dbReference type="GO" id="GO:0003677">
    <property type="term" value="F:DNA binding"/>
    <property type="evidence" value="ECO:0007669"/>
    <property type="project" value="InterPro"/>
</dbReference>